<evidence type="ECO:0000259" key="8">
    <source>
        <dbReference type="PROSITE" id="PS50893"/>
    </source>
</evidence>
<dbReference type="AlphaFoldDB" id="A0A2U2CCT6"/>
<proteinExistence type="predicted"/>
<feature type="domain" description="ABC transporter" evidence="8">
    <location>
        <begin position="327"/>
        <end position="559"/>
    </location>
</feature>
<dbReference type="EMBL" id="QEYD01000004">
    <property type="protein sequence ID" value="PWE29614.1"/>
    <property type="molecule type" value="Genomic_DNA"/>
</dbReference>
<reference evidence="10 11" key="1">
    <citation type="submission" date="2018-05" db="EMBL/GenBank/DDBJ databases">
        <title>Pararhodobacter marina sp. nov., isolated from deep-sea water of the Indian Ocean.</title>
        <authorList>
            <person name="Lai Q.Sr."/>
            <person name="Liu X."/>
            <person name="Shao Z."/>
        </authorList>
    </citation>
    <scope>NUCLEOTIDE SEQUENCE [LARGE SCALE GENOMIC DNA]</scope>
    <source>
        <strain evidence="10 11">CIC4N-9</strain>
    </source>
</reference>
<keyword evidence="4" id="KW-0067">ATP-binding</keyword>
<dbReference type="PANTHER" id="PTHR24221:SF248">
    <property type="entry name" value="ABC TRANSPORTER TRANSMEMBRANE REGION"/>
    <property type="match status" value="1"/>
</dbReference>
<dbReference type="Pfam" id="PF00005">
    <property type="entry name" value="ABC_tran"/>
    <property type="match status" value="1"/>
</dbReference>
<dbReference type="Gene3D" id="1.20.1560.10">
    <property type="entry name" value="ABC transporter type 1, transmembrane domain"/>
    <property type="match status" value="1"/>
</dbReference>
<dbReference type="InterPro" id="IPR039421">
    <property type="entry name" value="Type_1_exporter"/>
</dbReference>
<feature type="transmembrane region" description="Helical" evidence="7">
    <location>
        <begin position="53"/>
        <end position="73"/>
    </location>
</feature>
<dbReference type="SUPFAM" id="SSF52540">
    <property type="entry name" value="P-loop containing nucleoside triphosphate hydrolases"/>
    <property type="match status" value="1"/>
</dbReference>
<evidence type="ECO:0000256" key="1">
    <source>
        <dbReference type="ARBA" id="ARBA00004651"/>
    </source>
</evidence>
<gene>
    <name evidence="10" type="ORF">C4N9_07670</name>
</gene>
<dbReference type="InterPro" id="IPR036640">
    <property type="entry name" value="ABC1_TM_sf"/>
</dbReference>
<dbReference type="PROSITE" id="PS50929">
    <property type="entry name" value="ABC_TM1F"/>
    <property type="match status" value="1"/>
</dbReference>
<accession>A0A2U2CCT6</accession>
<feature type="transmembrane region" description="Helical" evidence="7">
    <location>
        <begin position="21"/>
        <end position="41"/>
    </location>
</feature>
<keyword evidence="3" id="KW-0547">Nucleotide-binding</keyword>
<keyword evidence="2 7" id="KW-0812">Transmembrane</keyword>
<keyword evidence="5 7" id="KW-1133">Transmembrane helix</keyword>
<dbReference type="InterPro" id="IPR003593">
    <property type="entry name" value="AAA+_ATPase"/>
</dbReference>
<evidence type="ECO:0000259" key="9">
    <source>
        <dbReference type="PROSITE" id="PS50929"/>
    </source>
</evidence>
<dbReference type="Proteomes" id="UP000244940">
    <property type="component" value="Unassembled WGS sequence"/>
</dbReference>
<dbReference type="InterPro" id="IPR011527">
    <property type="entry name" value="ABC1_TM_dom"/>
</dbReference>
<dbReference type="InterPro" id="IPR027417">
    <property type="entry name" value="P-loop_NTPase"/>
</dbReference>
<protein>
    <submittedName>
        <fullName evidence="10">Type I secretion system permease/ATPase</fullName>
    </submittedName>
</protein>
<dbReference type="PROSITE" id="PS50893">
    <property type="entry name" value="ABC_TRANSPORTER_2"/>
    <property type="match status" value="1"/>
</dbReference>
<comment type="subcellular location">
    <subcellularLocation>
        <location evidence="1">Cell membrane</location>
        <topology evidence="1">Multi-pass membrane protein</topology>
    </subcellularLocation>
</comment>
<comment type="caution">
    <text evidence="10">The sequence shown here is derived from an EMBL/GenBank/DDBJ whole genome shotgun (WGS) entry which is preliminary data.</text>
</comment>
<dbReference type="GO" id="GO:0016887">
    <property type="term" value="F:ATP hydrolysis activity"/>
    <property type="evidence" value="ECO:0007669"/>
    <property type="project" value="InterPro"/>
</dbReference>
<dbReference type="PANTHER" id="PTHR24221">
    <property type="entry name" value="ATP-BINDING CASSETTE SUB-FAMILY B"/>
    <property type="match status" value="1"/>
</dbReference>
<dbReference type="GO" id="GO:0140359">
    <property type="term" value="F:ABC-type transporter activity"/>
    <property type="evidence" value="ECO:0007669"/>
    <property type="project" value="InterPro"/>
</dbReference>
<sequence>MMPNRITAGNWTSKTRALWTAALIFGAVSNLLVLTGPIFMLQVYDRVLTGRSAATLLVLFTLVAFLFAMMAGIDTARSQLLARIGARIRHELEARVFEASLRARLRDPPDPRAAVAMQDLDTIQRVLGSSLVLALLDLPWTLLFLVLLYFVHPMLGWLALGGGVALALMAVTGHLQQRQLLGNARIQSNAADRLQIAIEAQGGDRVAALTPDVLARWRAHRRDSLSALLRTADRSVRSTALARTFRLFLQSATLALGAWLVLNDQLSAGLMVGSSILLGRALAPVEQLAAHWGSLHVAFSGWRRLDSFLRATGLAIDPVDAPAGGILSVRGLIVVPQGRREAVLRINGFSVPPGTALGVIGPGGSGKSLFARVLAGAVPPSAGVMRLGEVSLARVPITRIGYLPQRFDLLPGTVGEAIARHDPDATQADIEAAARLAGVHGAIVNLPDGYATSTEPDVAHMSGGMVQRIGLARAFYKAPVLVVLDEPAANLDADGLSAFNAAVRALKERGAVVVVTALRPTSVSECDDLLVLDSGIQTGFGPRDIILREMVRNHMAVVGHGRGPGHDG</sequence>
<evidence type="ECO:0000256" key="7">
    <source>
        <dbReference type="SAM" id="Phobius"/>
    </source>
</evidence>
<feature type="transmembrane region" description="Helical" evidence="7">
    <location>
        <begin position="244"/>
        <end position="262"/>
    </location>
</feature>
<organism evidence="10 11">
    <name type="scientific">Pararhodobacter marinus</name>
    <dbReference type="NCBI Taxonomy" id="2184063"/>
    <lineage>
        <taxon>Bacteria</taxon>
        <taxon>Pseudomonadati</taxon>
        <taxon>Pseudomonadota</taxon>
        <taxon>Alphaproteobacteria</taxon>
        <taxon>Rhodobacterales</taxon>
        <taxon>Paracoccaceae</taxon>
        <taxon>Pararhodobacter</taxon>
    </lineage>
</organism>
<dbReference type="SUPFAM" id="SSF90123">
    <property type="entry name" value="ABC transporter transmembrane region"/>
    <property type="match status" value="1"/>
</dbReference>
<keyword evidence="11" id="KW-1185">Reference proteome</keyword>
<dbReference type="GO" id="GO:0034040">
    <property type="term" value="F:ATPase-coupled lipid transmembrane transporter activity"/>
    <property type="evidence" value="ECO:0007669"/>
    <property type="project" value="TreeGrafter"/>
</dbReference>
<evidence type="ECO:0000256" key="6">
    <source>
        <dbReference type="ARBA" id="ARBA00023136"/>
    </source>
</evidence>
<dbReference type="InterPro" id="IPR003439">
    <property type="entry name" value="ABC_transporter-like_ATP-bd"/>
</dbReference>
<evidence type="ECO:0000256" key="4">
    <source>
        <dbReference type="ARBA" id="ARBA00022840"/>
    </source>
</evidence>
<feature type="domain" description="ABC transmembrane type-1" evidence="9">
    <location>
        <begin position="21"/>
        <end position="295"/>
    </location>
</feature>
<dbReference type="GO" id="GO:0005886">
    <property type="term" value="C:plasma membrane"/>
    <property type="evidence" value="ECO:0007669"/>
    <property type="project" value="UniProtKB-SubCell"/>
</dbReference>
<dbReference type="GO" id="GO:0005524">
    <property type="term" value="F:ATP binding"/>
    <property type="evidence" value="ECO:0007669"/>
    <property type="project" value="UniProtKB-KW"/>
</dbReference>
<evidence type="ECO:0000313" key="11">
    <source>
        <dbReference type="Proteomes" id="UP000244940"/>
    </source>
</evidence>
<evidence type="ECO:0000256" key="2">
    <source>
        <dbReference type="ARBA" id="ARBA00022692"/>
    </source>
</evidence>
<dbReference type="OrthoDB" id="9808328at2"/>
<dbReference type="SMART" id="SM00382">
    <property type="entry name" value="AAA"/>
    <property type="match status" value="1"/>
</dbReference>
<dbReference type="Gene3D" id="3.40.50.300">
    <property type="entry name" value="P-loop containing nucleotide triphosphate hydrolases"/>
    <property type="match status" value="1"/>
</dbReference>
<feature type="transmembrane region" description="Helical" evidence="7">
    <location>
        <begin position="126"/>
        <end position="151"/>
    </location>
</feature>
<name>A0A2U2CCT6_9RHOB</name>
<evidence type="ECO:0000256" key="3">
    <source>
        <dbReference type="ARBA" id="ARBA00022741"/>
    </source>
</evidence>
<dbReference type="Pfam" id="PF00664">
    <property type="entry name" value="ABC_membrane"/>
    <property type="match status" value="1"/>
</dbReference>
<feature type="transmembrane region" description="Helical" evidence="7">
    <location>
        <begin position="157"/>
        <end position="175"/>
    </location>
</feature>
<evidence type="ECO:0000256" key="5">
    <source>
        <dbReference type="ARBA" id="ARBA00022989"/>
    </source>
</evidence>
<keyword evidence="6 7" id="KW-0472">Membrane</keyword>
<evidence type="ECO:0000313" key="10">
    <source>
        <dbReference type="EMBL" id="PWE29614.1"/>
    </source>
</evidence>